<dbReference type="PROSITE" id="PS50928">
    <property type="entry name" value="ABC_TM1"/>
    <property type="match status" value="1"/>
</dbReference>
<evidence type="ECO:0000256" key="3">
    <source>
        <dbReference type="ARBA" id="ARBA00022448"/>
    </source>
</evidence>
<evidence type="ECO:0000256" key="2">
    <source>
        <dbReference type="ARBA" id="ARBA00010072"/>
    </source>
</evidence>
<feature type="domain" description="ABC transmembrane type-1" evidence="10">
    <location>
        <begin position="21"/>
        <end position="221"/>
    </location>
</feature>
<dbReference type="SUPFAM" id="SSF161098">
    <property type="entry name" value="MetI-like"/>
    <property type="match status" value="1"/>
</dbReference>
<dbReference type="Gene3D" id="1.10.3720.10">
    <property type="entry name" value="MetI-like"/>
    <property type="match status" value="1"/>
</dbReference>
<evidence type="ECO:0000256" key="6">
    <source>
        <dbReference type="ARBA" id="ARBA00022692"/>
    </source>
</evidence>
<proteinExistence type="inferred from homology"/>
<feature type="transmembrane region" description="Helical" evidence="9">
    <location>
        <begin position="20"/>
        <end position="45"/>
    </location>
</feature>
<feature type="transmembrane region" description="Helical" evidence="9">
    <location>
        <begin position="158"/>
        <end position="180"/>
    </location>
</feature>
<keyword evidence="7 9" id="KW-1133">Transmembrane helix</keyword>
<keyword evidence="5" id="KW-0997">Cell inner membrane</keyword>
<comment type="similarity">
    <text evidence="2">Belongs to the binding-protein-dependent transport system permease family. HisMQ subfamily.</text>
</comment>
<keyword evidence="3 9" id="KW-0813">Transport</keyword>
<evidence type="ECO:0000313" key="11">
    <source>
        <dbReference type="EMBL" id="MBB4841770.1"/>
    </source>
</evidence>
<evidence type="ECO:0000313" key="12">
    <source>
        <dbReference type="Proteomes" id="UP000562027"/>
    </source>
</evidence>
<keyword evidence="4" id="KW-1003">Cell membrane</keyword>
<gene>
    <name evidence="11" type="ORF">HNP55_000265</name>
</gene>
<feature type="transmembrane region" description="Helical" evidence="9">
    <location>
        <begin position="99"/>
        <end position="117"/>
    </location>
</feature>
<evidence type="ECO:0000256" key="1">
    <source>
        <dbReference type="ARBA" id="ARBA00004429"/>
    </source>
</evidence>
<dbReference type="EMBL" id="JACHLP010000001">
    <property type="protein sequence ID" value="MBB4841770.1"/>
    <property type="molecule type" value="Genomic_DNA"/>
</dbReference>
<dbReference type="InterPro" id="IPR051613">
    <property type="entry name" value="ABC_transp_permease_HisMQ"/>
</dbReference>
<evidence type="ECO:0000256" key="8">
    <source>
        <dbReference type="ARBA" id="ARBA00023136"/>
    </source>
</evidence>
<protein>
    <submittedName>
        <fullName evidence="11">Arginine/ornithine transport system permease protein</fullName>
    </submittedName>
</protein>
<evidence type="ECO:0000259" key="10">
    <source>
        <dbReference type="PROSITE" id="PS50928"/>
    </source>
</evidence>
<feature type="transmembrane region" description="Helical" evidence="9">
    <location>
        <begin position="57"/>
        <end position="79"/>
    </location>
</feature>
<evidence type="ECO:0000256" key="9">
    <source>
        <dbReference type="RuleBase" id="RU363032"/>
    </source>
</evidence>
<dbReference type="Pfam" id="PF00528">
    <property type="entry name" value="BPD_transp_1"/>
    <property type="match status" value="1"/>
</dbReference>
<dbReference type="AlphaFoldDB" id="A0A840L0K3"/>
<feature type="transmembrane region" description="Helical" evidence="9">
    <location>
        <begin position="200"/>
        <end position="221"/>
    </location>
</feature>
<sequence length="237" mass="25784">MFELSKDSMLHGFLPSLIEGAGVTLSVALASLAMAMILGLLGALAKLSKWRFARGLAHLYTTLIRGVPDLVLMLLIFYGGQVAVNSIALSLGHEEYIDINPYVAGVLTIGFIFGAYLTEAFRGAFLAVPPGQREAGLAYGMSGWQIARRITFPQMFRHALPGLSNNWLVLIKSTAIVSVIGLHDLMTRGQQAAGSTREPFVFYLAVALIYLAFTSVSELLFDRLQKRFSTGVRRGSL</sequence>
<dbReference type="NCBIfam" id="TIGR01726">
    <property type="entry name" value="HEQRo_perm_3TM"/>
    <property type="match status" value="1"/>
</dbReference>
<organism evidence="11 12">
    <name type="scientific">Roseateles oligotrophus</name>
    <dbReference type="NCBI Taxonomy" id="1769250"/>
    <lineage>
        <taxon>Bacteria</taxon>
        <taxon>Pseudomonadati</taxon>
        <taxon>Pseudomonadota</taxon>
        <taxon>Betaproteobacteria</taxon>
        <taxon>Burkholderiales</taxon>
        <taxon>Sphaerotilaceae</taxon>
        <taxon>Roseateles</taxon>
    </lineage>
</organism>
<name>A0A840L0K3_9BURK</name>
<dbReference type="PANTHER" id="PTHR30133">
    <property type="entry name" value="CATIONIC AMINO ACID TRANSPORTER, MEMBRANE COMPONENT"/>
    <property type="match status" value="1"/>
</dbReference>
<dbReference type="GO" id="GO:0043190">
    <property type="term" value="C:ATP-binding cassette (ABC) transporter complex"/>
    <property type="evidence" value="ECO:0007669"/>
    <property type="project" value="InterPro"/>
</dbReference>
<dbReference type="InterPro" id="IPR035906">
    <property type="entry name" value="MetI-like_sf"/>
</dbReference>
<keyword evidence="6 9" id="KW-0812">Transmembrane</keyword>
<comment type="caution">
    <text evidence="11">The sequence shown here is derived from an EMBL/GenBank/DDBJ whole genome shotgun (WGS) entry which is preliminary data.</text>
</comment>
<reference evidence="11 12" key="1">
    <citation type="submission" date="2020-08" db="EMBL/GenBank/DDBJ databases">
        <title>Functional genomics of gut bacteria from endangered species of beetles.</title>
        <authorList>
            <person name="Carlos-Shanley C."/>
        </authorList>
    </citation>
    <scope>NUCLEOTIDE SEQUENCE [LARGE SCALE GENOMIC DNA]</scope>
    <source>
        <strain evidence="11 12">S00239</strain>
    </source>
</reference>
<keyword evidence="12" id="KW-1185">Reference proteome</keyword>
<dbReference type="GO" id="GO:0022857">
    <property type="term" value="F:transmembrane transporter activity"/>
    <property type="evidence" value="ECO:0007669"/>
    <property type="project" value="InterPro"/>
</dbReference>
<dbReference type="InterPro" id="IPR010065">
    <property type="entry name" value="AA_ABC_transptr_permease_3TM"/>
</dbReference>
<evidence type="ECO:0000256" key="4">
    <source>
        <dbReference type="ARBA" id="ARBA00022475"/>
    </source>
</evidence>
<evidence type="ECO:0000256" key="7">
    <source>
        <dbReference type="ARBA" id="ARBA00022989"/>
    </source>
</evidence>
<dbReference type="RefSeq" id="WP_409993719.1">
    <property type="nucleotide sequence ID" value="NZ_JACHLP010000001.1"/>
</dbReference>
<dbReference type="Proteomes" id="UP000562027">
    <property type="component" value="Unassembled WGS sequence"/>
</dbReference>
<dbReference type="CDD" id="cd06261">
    <property type="entry name" value="TM_PBP2"/>
    <property type="match status" value="1"/>
</dbReference>
<dbReference type="InterPro" id="IPR000515">
    <property type="entry name" value="MetI-like"/>
</dbReference>
<accession>A0A840L0K3</accession>
<comment type="subcellular location">
    <subcellularLocation>
        <location evidence="1">Cell inner membrane</location>
        <topology evidence="1">Multi-pass membrane protein</topology>
    </subcellularLocation>
    <subcellularLocation>
        <location evidence="9">Cell membrane</location>
        <topology evidence="9">Multi-pass membrane protein</topology>
    </subcellularLocation>
</comment>
<keyword evidence="8 9" id="KW-0472">Membrane</keyword>
<evidence type="ECO:0000256" key="5">
    <source>
        <dbReference type="ARBA" id="ARBA00022519"/>
    </source>
</evidence>